<dbReference type="Proteomes" id="UP001183410">
    <property type="component" value="Unassembled WGS sequence"/>
</dbReference>
<reference evidence="3" key="1">
    <citation type="submission" date="2023-07" db="EMBL/GenBank/DDBJ databases">
        <title>30 novel species of actinomycetes from the DSMZ collection.</title>
        <authorList>
            <person name="Nouioui I."/>
        </authorList>
    </citation>
    <scope>NUCLEOTIDE SEQUENCE [LARGE SCALE GENOMIC DNA]</scope>
    <source>
        <strain evidence="3">DSM 44915</strain>
    </source>
</reference>
<organism evidence="2 3">
    <name type="scientific">Streptomyces chisholmiae</name>
    <dbReference type="NCBI Taxonomy" id="3075540"/>
    <lineage>
        <taxon>Bacteria</taxon>
        <taxon>Bacillati</taxon>
        <taxon>Actinomycetota</taxon>
        <taxon>Actinomycetes</taxon>
        <taxon>Kitasatosporales</taxon>
        <taxon>Streptomycetaceae</taxon>
        <taxon>Streptomyces</taxon>
    </lineage>
</organism>
<evidence type="ECO:0000313" key="3">
    <source>
        <dbReference type="Proteomes" id="UP001183410"/>
    </source>
</evidence>
<evidence type="ECO:0000313" key="2">
    <source>
        <dbReference type="EMBL" id="MDT0265976.1"/>
    </source>
</evidence>
<dbReference type="EMBL" id="JAVREO010000003">
    <property type="protein sequence ID" value="MDT0265976.1"/>
    <property type="molecule type" value="Genomic_DNA"/>
</dbReference>
<keyword evidence="3" id="KW-1185">Reference proteome</keyword>
<accession>A0ABU2JLW8</accession>
<gene>
    <name evidence="2" type="ORF">RM844_06680</name>
</gene>
<dbReference type="RefSeq" id="WP_311665857.1">
    <property type="nucleotide sequence ID" value="NZ_JAVREO010000003.1"/>
</dbReference>
<sequence>MVGVRATALVAVLLGGLLLGGGTGCGLLPWACALPDRPAGLAAPDLVGDYTGDPFGALHLAADGTFRVTDWQGEIPREHRDSHHTTREREERESRTGHGEWTLHDPASPLGDLSLDFHQLDGVLREDEGIYDRDLEVGGSTPSPTLHQYLGDPDLCDVLTFTR</sequence>
<evidence type="ECO:0000256" key="1">
    <source>
        <dbReference type="SAM" id="MobiDB-lite"/>
    </source>
</evidence>
<protein>
    <recommendedName>
        <fullName evidence="4">Lipoprotein</fullName>
    </recommendedName>
</protein>
<dbReference type="PROSITE" id="PS51257">
    <property type="entry name" value="PROKAR_LIPOPROTEIN"/>
    <property type="match status" value="1"/>
</dbReference>
<name>A0ABU2JLW8_9ACTN</name>
<proteinExistence type="predicted"/>
<evidence type="ECO:0008006" key="4">
    <source>
        <dbReference type="Google" id="ProtNLM"/>
    </source>
</evidence>
<feature type="region of interest" description="Disordered" evidence="1">
    <location>
        <begin position="74"/>
        <end position="107"/>
    </location>
</feature>
<feature type="compositionally biased region" description="Basic and acidic residues" evidence="1">
    <location>
        <begin position="75"/>
        <end position="103"/>
    </location>
</feature>
<comment type="caution">
    <text evidence="2">The sequence shown here is derived from an EMBL/GenBank/DDBJ whole genome shotgun (WGS) entry which is preliminary data.</text>
</comment>